<organism evidence="1 2">
    <name type="scientific">Melia azedarach</name>
    <name type="common">Chinaberry tree</name>
    <dbReference type="NCBI Taxonomy" id="155640"/>
    <lineage>
        <taxon>Eukaryota</taxon>
        <taxon>Viridiplantae</taxon>
        <taxon>Streptophyta</taxon>
        <taxon>Embryophyta</taxon>
        <taxon>Tracheophyta</taxon>
        <taxon>Spermatophyta</taxon>
        <taxon>Magnoliopsida</taxon>
        <taxon>eudicotyledons</taxon>
        <taxon>Gunneridae</taxon>
        <taxon>Pentapetalae</taxon>
        <taxon>rosids</taxon>
        <taxon>malvids</taxon>
        <taxon>Sapindales</taxon>
        <taxon>Meliaceae</taxon>
        <taxon>Melia</taxon>
    </lineage>
</organism>
<protein>
    <submittedName>
        <fullName evidence="1">Anaphase-promoting complex subunit 2-like</fullName>
    </submittedName>
</protein>
<keyword evidence="2" id="KW-1185">Reference proteome</keyword>
<proteinExistence type="predicted"/>
<reference evidence="1 2" key="1">
    <citation type="journal article" date="2023" name="Science">
        <title>Complex scaffold remodeling in plant triterpene biosynthesis.</title>
        <authorList>
            <person name="De La Pena R."/>
            <person name="Hodgson H."/>
            <person name="Liu J.C."/>
            <person name="Stephenson M.J."/>
            <person name="Martin A.C."/>
            <person name="Owen C."/>
            <person name="Harkess A."/>
            <person name="Leebens-Mack J."/>
            <person name="Jimenez L.E."/>
            <person name="Osbourn A."/>
            <person name="Sattely E.S."/>
        </authorList>
    </citation>
    <scope>NUCLEOTIDE SEQUENCE [LARGE SCALE GENOMIC DNA]</scope>
    <source>
        <strain evidence="2">cv. JPN11</strain>
        <tissue evidence="1">Leaf</tissue>
    </source>
</reference>
<dbReference type="EMBL" id="CM051402">
    <property type="protein sequence ID" value="KAJ4711378.1"/>
    <property type="molecule type" value="Genomic_DNA"/>
</dbReference>
<gene>
    <name evidence="1" type="ORF">OWV82_017410</name>
</gene>
<accession>A0ACC1XJ91</accession>
<evidence type="ECO:0000313" key="2">
    <source>
        <dbReference type="Proteomes" id="UP001164539"/>
    </source>
</evidence>
<evidence type="ECO:0000313" key="1">
    <source>
        <dbReference type="EMBL" id="KAJ4711378.1"/>
    </source>
</evidence>
<dbReference type="Proteomes" id="UP001164539">
    <property type="component" value="Chromosome 9"/>
</dbReference>
<comment type="caution">
    <text evidence="1">The sequence shown here is derived from an EMBL/GenBank/DDBJ whole genome shotgun (WGS) entry which is preliminary data.</text>
</comment>
<sequence length="883" mass="99438">MEESTSPDCKLGILETLDGEAIQEIIESYNGFCATAKSLLNGAGDLSVGTEFVSYVHSLCNHGLQSLVRDHFLRALEETFEKVGVLKFWQHFDAYSKGSCQEKNKPLNYDDEVHQVLCKALEEICSEKQYQEKCLFMLVHAIQSYKEYPLEGKHVSDSERVHLFAKYQLMVSSVLMASLPPHFPEMLYWYFKGRLEELSIIMDGELEDKNESQDKDDMDLDEKGKQRIGEMDIDESYNNGKFSEKSKLVKQIGKVVRDLRSLGFTSMTENAYASAIFSLLKSKVHNLAGDDYRSSVLESIKAWIQVVPLQFLNALLAYLGEAVSYESPTTGLKSPLASRPSSCYPGIDTPSEGLIRWQLRLEYFAYETLQDLRIAKLFEIIVDYPESSPAIEDLKQCLEYTGQHSKLVESFISALKYRLLTAGASTNDILHQYVSTIKALRTIDPTGVFLETVGEPIRDYLRGRKDTIKCIVTMLTDGTGGNPNGSGSTGDSLLEELNRDEENQENIGVDDDFNIDDKQAWINAARWEPDPVEADPLKGSRNRRKVDILGMMVGIIGSKDQLVNEYRVMLAEKLLNKSDYEIDSEIRTLELLKIHFGESSMQRCEIMLNDLIDSKRTNANIKATIAKQSQAGSDLRENEISLDILDSTIISSNFWPPMQDEALIVPGPVDQLLSDYAKRFNEIKTPRKLLWKKNLGTVKLELQFDDRTVQFAVAPIHAAIIMQFQDQTSWTSKSLAAAIGVPVDVMNRRINFWISKGILAESGGTDSNDHLYTLVEGLVDSSKNGGNSGSCEELLLGDEEGERSVASVEDQIRNEMTVYEKFILGMLTNFGSMALDRIHNTLKMFCVADPPYDKSLQQLQSFLSGLVSEEKLELRDGMYFLKK</sequence>
<name>A0ACC1XJ91_MELAZ</name>